<gene>
    <name evidence="1" type="ORF">TVSG_00007</name>
</gene>
<sequence length="88" mass="10253">MASERRHALTCPCKECTFKKDVWKRRVDKPEPKKDPVTEFDLNPRFGPCSGITRHRRALRALELNLGLDPDEARRILDAADKQYKFAQ</sequence>
<keyword evidence="2" id="KW-1185">Reference proteome</keyword>
<dbReference type="GO" id="GO:0006260">
    <property type="term" value="P:DNA replication"/>
    <property type="evidence" value="ECO:0007669"/>
    <property type="project" value="InterPro"/>
</dbReference>
<reference evidence="1 2" key="1">
    <citation type="submission" date="2010-09" db="EMBL/GenBank/DDBJ databases">
        <title>The Genome Sequence of Tetraselmis viridis virus S1.</title>
        <authorList>
            <consortium name="The Broad Institute Genome Sequencing Platform"/>
            <person name="Henn M.R."/>
            <person name="Bratbak G."/>
            <person name="Levin J."/>
            <person name="Malboeuf C."/>
            <person name="Casali M."/>
            <person name="Russ C."/>
            <person name="Lennon N."/>
            <person name="Chapman S.B."/>
            <person name="Erlich R."/>
            <person name="Young S.K."/>
            <person name="Yandava C."/>
            <person name="Zeng Q."/>
            <person name="Fitzgerald M.F."/>
            <person name="Alvarado L."/>
            <person name="Anderson S."/>
            <person name="Berlin A."/>
            <person name="Chen Z."/>
            <person name="Freedman E."/>
            <person name="Gellesch M."/>
            <person name="Goldberg J."/>
            <person name="Green L."/>
            <person name="Griggs A."/>
            <person name="Gujja S."/>
            <person name="Heilman E."/>
            <person name="Heiman D."/>
            <person name="Hollinger A."/>
            <person name="Howarth C."/>
            <person name="Larson L."/>
            <person name="Mehta T."/>
            <person name="Neiman D."/>
            <person name="Pearson M."/>
            <person name="Roberts A."/>
            <person name="Ryan E."/>
            <person name="Saif S."/>
            <person name="Shea T."/>
            <person name="Shenoy N."/>
            <person name="Sisk P."/>
            <person name="Stolte C."/>
            <person name="Sykes S."/>
            <person name="White J."/>
            <person name="Haas B."/>
            <person name="Nusbaum C."/>
            <person name="Birren B."/>
        </authorList>
    </citation>
    <scope>NUCLEOTIDE SEQUENCE [LARGE SCALE GENOMIC DNA]</scope>
    <source>
        <strain evidence="1 2">S1</strain>
    </source>
</reference>
<evidence type="ECO:0000313" key="2">
    <source>
        <dbReference type="Proteomes" id="UP000202230"/>
    </source>
</evidence>
<dbReference type="EMBL" id="HQ332143">
    <property type="protein sequence ID" value="AGH30807.1"/>
    <property type="molecule type" value="Genomic_DNA"/>
</dbReference>
<organism evidence="1 2">
    <name type="scientific">Tetraselmis viridis virus S1</name>
    <dbReference type="NCBI Taxonomy" id="756285"/>
    <lineage>
        <taxon>Viruses</taxon>
        <taxon>Varidnaviria</taxon>
        <taxon>Bamfordvirae</taxon>
        <taxon>Preplasmiviricota</taxon>
        <taxon>Polisuviricotina</taxon>
        <taxon>Aquintoviricetes</taxon>
        <taxon>Archintovirales</taxon>
        <taxon>Phypoliviridae</taxon>
        <taxon>Tetrivirus</taxon>
        <taxon>Tetrivirus crimaeaense</taxon>
    </lineage>
</organism>
<dbReference type="GO" id="GO:0000731">
    <property type="term" value="P:DNA synthesis involved in DNA repair"/>
    <property type="evidence" value="ECO:0007669"/>
    <property type="project" value="InterPro"/>
</dbReference>
<dbReference type="Pfam" id="PF04081">
    <property type="entry name" value="DNA_pol_delta_4"/>
    <property type="match status" value="1"/>
</dbReference>
<accession>M4QZE9</accession>
<evidence type="ECO:0000313" key="1">
    <source>
        <dbReference type="EMBL" id="AGH30807.1"/>
    </source>
</evidence>
<dbReference type="KEGG" id="vg:15013256"/>
<protein>
    <submittedName>
        <fullName evidence="1">Uncharacterized protein</fullName>
    </submittedName>
</protein>
<dbReference type="GeneID" id="15013256"/>
<dbReference type="RefSeq" id="YP_007676612.1">
    <property type="nucleotide sequence ID" value="NC_020869.1"/>
</dbReference>
<name>M4QZE9_9VIRU</name>
<dbReference type="InterPro" id="IPR007218">
    <property type="entry name" value="DNA_pol_delta_4"/>
</dbReference>
<proteinExistence type="predicted"/>
<dbReference type="Proteomes" id="UP000202230">
    <property type="component" value="Segment"/>
</dbReference>